<evidence type="ECO:0008006" key="4">
    <source>
        <dbReference type="Google" id="ProtNLM"/>
    </source>
</evidence>
<sequence>MLSSHLTLLLCVASTSAHWLRGKGDIFCHEVTGAVAAFHAQSPASSFCSSYLHVPGPTTVTHQTHTYSTLKTIISYAATITSTASTTSTVTVSPTCTGAGVAGRRAKRSVSKPQVLAQWTASAILSSACSCLSITRSTVVVGAATTSTSTTVVSSTATVTSTPITTVLIPPSGFKLYATTTPPPDPQTFTYSTSIVYTVSFSAQGSYLAPVRNAEFTETEAGAATCSLIGTALNCGGENFTTIPADYDLPALNQEVGRQISCELFTTPNDQCALNCLNYAGGTPLNQICDSDGPYLWTIPGSESSCVTFAPVVQEV</sequence>
<keyword evidence="1" id="KW-0732">Signal</keyword>
<dbReference type="AlphaFoldDB" id="A0A6A6PPK5"/>
<keyword evidence="3" id="KW-1185">Reference proteome</keyword>
<dbReference type="GeneID" id="54475016"/>
<name>A0A6A6PPK5_9PEZI</name>
<evidence type="ECO:0000313" key="2">
    <source>
        <dbReference type="EMBL" id="KAF2482040.1"/>
    </source>
</evidence>
<accession>A0A6A6PPK5</accession>
<evidence type="ECO:0000256" key="1">
    <source>
        <dbReference type="SAM" id="SignalP"/>
    </source>
</evidence>
<proteinExistence type="predicted"/>
<gene>
    <name evidence="2" type="ORF">BDY17DRAFT_300154</name>
</gene>
<dbReference type="EMBL" id="MU001637">
    <property type="protein sequence ID" value="KAF2482040.1"/>
    <property type="molecule type" value="Genomic_DNA"/>
</dbReference>
<feature type="chain" id="PRO_5025424389" description="Apple domain-containing protein" evidence="1">
    <location>
        <begin position="18"/>
        <end position="316"/>
    </location>
</feature>
<organism evidence="2 3">
    <name type="scientific">Neohortaea acidophila</name>
    <dbReference type="NCBI Taxonomy" id="245834"/>
    <lineage>
        <taxon>Eukaryota</taxon>
        <taxon>Fungi</taxon>
        <taxon>Dikarya</taxon>
        <taxon>Ascomycota</taxon>
        <taxon>Pezizomycotina</taxon>
        <taxon>Dothideomycetes</taxon>
        <taxon>Dothideomycetidae</taxon>
        <taxon>Mycosphaerellales</taxon>
        <taxon>Teratosphaeriaceae</taxon>
        <taxon>Neohortaea</taxon>
    </lineage>
</organism>
<feature type="signal peptide" evidence="1">
    <location>
        <begin position="1"/>
        <end position="17"/>
    </location>
</feature>
<dbReference type="RefSeq" id="XP_033588610.1">
    <property type="nucleotide sequence ID" value="XM_033734014.1"/>
</dbReference>
<reference evidence="2" key="1">
    <citation type="journal article" date="2020" name="Stud. Mycol.">
        <title>101 Dothideomycetes genomes: a test case for predicting lifestyles and emergence of pathogens.</title>
        <authorList>
            <person name="Haridas S."/>
            <person name="Albert R."/>
            <person name="Binder M."/>
            <person name="Bloem J."/>
            <person name="Labutti K."/>
            <person name="Salamov A."/>
            <person name="Andreopoulos B."/>
            <person name="Baker S."/>
            <person name="Barry K."/>
            <person name="Bills G."/>
            <person name="Bluhm B."/>
            <person name="Cannon C."/>
            <person name="Castanera R."/>
            <person name="Culley D."/>
            <person name="Daum C."/>
            <person name="Ezra D."/>
            <person name="Gonzalez J."/>
            <person name="Henrissat B."/>
            <person name="Kuo A."/>
            <person name="Liang C."/>
            <person name="Lipzen A."/>
            <person name="Lutzoni F."/>
            <person name="Magnuson J."/>
            <person name="Mondo S."/>
            <person name="Nolan M."/>
            <person name="Ohm R."/>
            <person name="Pangilinan J."/>
            <person name="Park H.-J."/>
            <person name="Ramirez L."/>
            <person name="Alfaro M."/>
            <person name="Sun H."/>
            <person name="Tritt A."/>
            <person name="Yoshinaga Y."/>
            <person name="Zwiers L.-H."/>
            <person name="Turgeon B."/>
            <person name="Goodwin S."/>
            <person name="Spatafora J."/>
            <person name="Crous P."/>
            <person name="Grigoriev I."/>
        </authorList>
    </citation>
    <scope>NUCLEOTIDE SEQUENCE</scope>
    <source>
        <strain evidence="2">CBS 113389</strain>
    </source>
</reference>
<protein>
    <recommendedName>
        <fullName evidence="4">Apple domain-containing protein</fullName>
    </recommendedName>
</protein>
<evidence type="ECO:0000313" key="3">
    <source>
        <dbReference type="Proteomes" id="UP000799767"/>
    </source>
</evidence>
<dbReference type="Proteomes" id="UP000799767">
    <property type="component" value="Unassembled WGS sequence"/>
</dbReference>